<comment type="caution">
    <text evidence="8">The sequence shown here is derived from an EMBL/GenBank/DDBJ whole genome shotgun (WGS) entry which is preliminary data.</text>
</comment>
<keyword evidence="6 7" id="KW-0472">Membrane</keyword>
<dbReference type="Proteomes" id="UP000726170">
    <property type="component" value="Unassembled WGS sequence"/>
</dbReference>
<feature type="transmembrane region" description="Helical" evidence="7">
    <location>
        <begin position="7"/>
        <end position="27"/>
    </location>
</feature>
<protein>
    <submittedName>
        <fullName evidence="8">CbiM family transporter</fullName>
    </submittedName>
</protein>
<evidence type="ECO:0000256" key="2">
    <source>
        <dbReference type="ARBA" id="ARBA00022448"/>
    </source>
</evidence>
<reference evidence="8 9" key="1">
    <citation type="submission" date="2021-06" db="EMBL/GenBank/DDBJ databases">
        <authorList>
            <person name="Sun Q."/>
            <person name="Li D."/>
        </authorList>
    </citation>
    <scope>NUCLEOTIDE SEQUENCE [LARGE SCALE GENOMIC DNA]</scope>
    <source>
        <strain evidence="8 9">MSJ-11</strain>
    </source>
</reference>
<keyword evidence="3" id="KW-1003">Cell membrane</keyword>
<organism evidence="8 9">
    <name type="scientific">Clostridium mobile</name>
    <dbReference type="NCBI Taxonomy" id="2841512"/>
    <lineage>
        <taxon>Bacteria</taxon>
        <taxon>Bacillati</taxon>
        <taxon>Bacillota</taxon>
        <taxon>Clostridia</taxon>
        <taxon>Eubacteriales</taxon>
        <taxon>Clostridiaceae</taxon>
        <taxon>Clostridium</taxon>
    </lineage>
</organism>
<feature type="transmembrane region" description="Helical" evidence="7">
    <location>
        <begin position="64"/>
        <end position="91"/>
    </location>
</feature>
<evidence type="ECO:0000256" key="6">
    <source>
        <dbReference type="ARBA" id="ARBA00023136"/>
    </source>
</evidence>
<name>A0ABS6ELT3_9CLOT</name>
<keyword evidence="4 7" id="KW-0812">Transmembrane</keyword>
<feature type="transmembrane region" description="Helical" evidence="7">
    <location>
        <begin position="130"/>
        <end position="153"/>
    </location>
</feature>
<evidence type="ECO:0000256" key="4">
    <source>
        <dbReference type="ARBA" id="ARBA00022692"/>
    </source>
</evidence>
<keyword evidence="5 7" id="KW-1133">Transmembrane helix</keyword>
<comment type="subcellular location">
    <subcellularLocation>
        <location evidence="1">Cell membrane</location>
        <topology evidence="1">Multi-pass membrane protein</topology>
    </subcellularLocation>
</comment>
<dbReference type="PANTHER" id="PTHR34229:SF1">
    <property type="entry name" value="METAL TRANSPORT PROTEIN HI_1621-RELATED"/>
    <property type="match status" value="1"/>
</dbReference>
<dbReference type="PANTHER" id="PTHR34229">
    <property type="entry name" value="METAL TRANSPORT PROTEIN HI_1621-RELATED"/>
    <property type="match status" value="1"/>
</dbReference>
<dbReference type="InterPro" id="IPR002751">
    <property type="entry name" value="CbiM/NikMN"/>
</dbReference>
<feature type="transmembrane region" description="Helical" evidence="7">
    <location>
        <begin position="97"/>
        <end position="118"/>
    </location>
</feature>
<gene>
    <name evidence="8" type="ORF">KQI86_15560</name>
</gene>
<feature type="transmembrane region" description="Helical" evidence="7">
    <location>
        <begin position="165"/>
        <end position="192"/>
    </location>
</feature>
<sequence length="208" mass="22338">MHLSDGVLNLPAVAVTSVVAGGMVVNSFRNIKEEEIPKISLMTATFFTFALISFPVGPSSVHPLLGGLLGIILGKRSTIAVFIGLLLQAVIFQHGGLTTLGMNTIMVGLPAIVAYKVFSKCMRKKKSITLSAALVGALSVLVTVLILVTVLFFTNNTYSEGFFSVINVLVLGHLPLAILESFITAITISFIYRVRPKVLETYVENLNL</sequence>
<feature type="transmembrane region" description="Helical" evidence="7">
    <location>
        <begin position="39"/>
        <end position="57"/>
    </location>
</feature>
<dbReference type="Pfam" id="PF01891">
    <property type="entry name" value="CbiM"/>
    <property type="match status" value="1"/>
</dbReference>
<evidence type="ECO:0000256" key="5">
    <source>
        <dbReference type="ARBA" id="ARBA00022989"/>
    </source>
</evidence>
<dbReference type="EMBL" id="JAHLQF010000004">
    <property type="protein sequence ID" value="MBU5485737.1"/>
    <property type="molecule type" value="Genomic_DNA"/>
</dbReference>
<evidence type="ECO:0000256" key="1">
    <source>
        <dbReference type="ARBA" id="ARBA00004651"/>
    </source>
</evidence>
<evidence type="ECO:0000313" key="8">
    <source>
        <dbReference type="EMBL" id="MBU5485737.1"/>
    </source>
</evidence>
<proteinExistence type="predicted"/>
<dbReference type="NCBIfam" id="NF004907">
    <property type="entry name" value="PRK06265.2-2"/>
    <property type="match status" value="1"/>
</dbReference>
<evidence type="ECO:0000256" key="7">
    <source>
        <dbReference type="SAM" id="Phobius"/>
    </source>
</evidence>
<accession>A0ABS6ELT3</accession>
<keyword evidence="2" id="KW-0813">Transport</keyword>
<evidence type="ECO:0000313" key="9">
    <source>
        <dbReference type="Proteomes" id="UP000726170"/>
    </source>
</evidence>
<evidence type="ECO:0000256" key="3">
    <source>
        <dbReference type="ARBA" id="ARBA00022475"/>
    </source>
</evidence>
<keyword evidence="9" id="KW-1185">Reference proteome</keyword>